<proteinExistence type="predicted"/>
<organism evidence="1 2">
    <name type="scientific">Streptomyces cyaneochromogenes</name>
    <dbReference type="NCBI Taxonomy" id="2496836"/>
    <lineage>
        <taxon>Bacteria</taxon>
        <taxon>Bacillati</taxon>
        <taxon>Actinomycetota</taxon>
        <taxon>Actinomycetes</taxon>
        <taxon>Kitasatosporales</taxon>
        <taxon>Streptomycetaceae</taxon>
        <taxon>Streptomyces</taxon>
    </lineage>
</organism>
<dbReference type="KEGG" id="scya:EJ357_16700"/>
<evidence type="ECO:0008006" key="3">
    <source>
        <dbReference type="Google" id="ProtNLM"/>
    </source>
</evidence>
<dbReference type="InterPro" id="IPR025850">
    <property type="entry name" value="SUKH-3"/>
</dbReference>
<dbReference type="Proteomes" id="UP000280298">
    <property type="component" value="Chromosome"/>
</dbReference>
<name>A0A3Q9EMX2_9ACTN</name>
<dbReference type="OrthoDB" id="3351204at2"/>
<keyword evidence="2" id="KW-1185">Reference proteome</keyword>
<gene>
    <name evidence="1" type="ORF">EJ357_16700</name>
</gene>
<accession>A0A3Q9EMX2</accession>
<evidence type="ECO:0000313" key="1">
    <source>
        <dbReference type="EMBL" id="AZQ34924.1"/>
    </source>
</evidence>
<dbReference type="Pfam" id="PF14433">
    <property type="entry name" value="SUKH-3"/>
    <property type="match status" value="1"/>
</dbReference>
<dbReference type="AlphaFoldDB" id="A0A3Q9EMX2"/>
<reference evidence="1 2" key="1">
    <citation type="journal article" date="2019" name="Int. J. Syst. Evol. Microbiol.">
        <title>Streptomyces cyaneochromogenes sp. nov., a blue pigment-producing actinomycete from manganese-contaminated soil.</title>
        <authorList>
            <person name="Tang X."/>
            <person name="Zhao J."/>
            <person name="Li K."/>
            <person name="Chen Z."/>
            <person name="Sun Y."/>
            <person name="Gao J."/>
        </authorList>
    </citation>
    <scope>NUCLEOTIDE SEQUENCE [LARGE SCALE GENOMIC DNA]</scope>
    <source>
        <strain evidence="1 2">MK-45</strain>
    </source>
</reference>
<evidence type="ECO:0000313" key="2">
    <source>
        <dbReference type="Proteomes" id="UP000280298"/>
    </source>
</evidence>
<sequence length="149" mass="16567">MSVKANFSSDVVDVLRTSGWDPQRTVDPTRWTLPFEERGIRAHPAVQEFLREFGGLSVDVSGPGVNCAREPFELDPLLCLGEEDRFSEWGEELGLQLFPLGELDQGRFFLGMDENGVVYLVADWVARFGPWPQAIDGLVRGVAPEEISG</sequence>
<protein>
    <recommendedName>
        <fullName evidence="3">SUKH-3 domain containing protein</fullName>
    </recommendedName>
</protein>
<dbReference type="EMBL" id="CP034539">
    <property type="protein sequence ID" value="AZQ34924.1"/>
    <property type="molecule type" value="Genomic_DNA"/>
</dbReference>